<dbReference type="InterPro" id="IPR019574">
    <property type="entry name" value="NADH_UbQ_OxRdtase_Gsu_4Fe4S-bd"/>
</dbReference>
<dbReference type="GO" id="GO:0042773">
    <property type="term" value="P:ATP synthesis coupled electron transport"/>
    <property type="evidence" value="ECO:0007669"/>
    <property type="project" value="InterPro"/>
</dbReference>
<keyword evidence="7" id="KW-0411">Iron-sulfur</keyword>
<evidence type="ECO:0000313" key="13">
    <source>
        <dbReference type="EMBL" id="TRO83183.1"/>
    </source>
</evidence>
<dbReference type="PROSITE" id="PS51669">
    <property type="entry name" value="4FE4S_MOW_BIS_MGD"/>
    <property type="match status" value="1"/>
</dbReference>
<proteinExistence type="predicted"/>
<dbReference type="SMART" id="SM00929">
    <property type="entry name" value="NADH-G_4Fe-4S_3"/>
    <property type="match status" value="1"/>
</dbReference>
<feature type="domain" description="4Fe-4S His(Cys)3-ligated-type" evidence="12">
    <location>
        <begin position="78"/>
        <end position="117"/>
    </location>
</feature>
<dbReference type="GO" id="GO:0016491">
    <property type="term" value="F:oxidoreductase activity"/>
    <property type="evidence" value="ECO:0007669"/>
    <property type="project" value="UniProtKB-KW"/>
</dbReference>
<comment type="cofactor">
    <cofactor evidence="1">
        <name>[4Fe-4S] cluster</name>
        <dbReference type="ChEBI" id="CHEBI:49883"/>
    </cofactor>
</comment>
<keyword evidence="5" id="KW-0560">Oxidoreductase</keyword>
<name>A0A550JJ39_9BACT</name>
<dbReference type="Pfam" id="PF13510">
    <property type="entry name" value="Fer2_4"/>
    <property type="match status" value="1"/>
</dbReference>
<dbReference type="AlphaFoldDB" id="A0A550JJ39"/>
<dbReference type="Gene3D" id="3.30.70.20">
    <property type="match status" value="1"/>
</dbReference>
<dbReference type="InterPro" id="IPR006657">
    <property type="entry name" value="MoPterin_dinucl-bd_dom"/>
</dbReference>
<dbReference type="PROSITE" id="PS00641">
    <property type="entry name" value="COMPLEX1_75K_1"/>
    <property type="match status" value="1"/>
</dbReference>
<evidence type="ECO:0000256" key="1">
    <source>
        <dbReference type="ARBA" id="ARBA00001966"/>
    </source>
</evidence>
<accession>A0A550JJ39</accession>
<dbReference type="Pfam" id="PF00384">
    <property type="entry name" value="Molybdopterin"/>
    <property type="match status" value="1"/>
</dbReference>
<evidence type="ECO:0000259" key="10">
    <source>
        <dbReference type="PROSITE" id="PS51379"/>
    </source>
</evidence>
<dbReference type="InterPro" id="IPR000283">
    <property type="entry name" value="NADH_UbQ_OxRdtase_75kDa_su_CS"/>
</dbReference>
<dbReference type="Pfam" id="PF04879">
    <property type="entry name" value="Molybdop_Fe4S4"/>
    <property type="match status" value="1"/>
</dbReference>
<dbReference type="PROSITE" id="PS00551">
    <property type="entry name" value="MOLYBDOPTERIN_PROK_1"/>
    <property type="match status" value="1"/>
</dbReference>
<keyword evidence="3" id="KW-0001">2Fe-2S</keyword>
<evidence type="ECO:0000256" key="2">
    <source>
        <dbReference type="ARBA" id="ARBA00022485"/>
    </source>
</evidence>
<evidence type="ECO:0000259" key="12">
    <source>
        <dbReference type="PROSITE" id="PS51839"/>
    </source>
</evidence>
<dbReference type="Pfam" id="PF22117">
    <property type="entry name" value="Fer4_Nqo3"/>
    <property type="match status" value="1"/>
</dbReference>
<gene>
    <name evidence="13" type="ORF">FL622_03625</name>
</gene>
<dbReference type="SUPFAM" id="SSF53706">
    <property type="entry name" value="Formate dehydrogenase/DMSO reductase, domains 1-3"/>
    <property type="match status" value="1"/>
</dbReference>
<dbReference type="SUPFAM" id="SSF50692">
    <property type="entry name" value="ADC-like"/>
    <property type="match status" value="1"/>
</dbReference>
<dbReference type="SMART" id="SM00926">
    <property type="entry name" value="Molybdop_Fe4S4"/>
    <property type="match status" value="1"/>
</dbReference>
<feature type="domain" description="2Fe-2S ferredoxin-type" evidence="9">
    <location>
        <begin position="1"/>
        <end position="78"/>
    </location>
</feature>
<dbReference type="Gene3D" id="2.40.40.20">
    <property type="match status" value="1"/>
</dbReference>
<dbReference type="GO" id="GO:0043546">
    <property type="term" value="F:molybdopterin cofactor binding"/>
    <property type="evidence" value="ECO:0007669"/>
    <property type="project" value="InterPro"/>
</dbReference>
<dbReference type="FunFam" id="3.10.20.740:FF:000005">
    <property type="entry name" value="NADH:ubiquinone oxidoreductase subunit"/>
    <property type="match status" value="1"/>
</dbReference>
<dbReference type="PROSITE" id="PS51379">
    <property type="entry name" value="4FE4S_FER_2"/>
    <property type="match status" value="1"/>
</dbReference>
<dbReference type="EMBL" id="VJVV01000002">
    <property type="protein sequence ID" value="TRO83183.1"/>
    <property type="molecule type" value="Genomic_DNA"/>
</dbReference>
<dbReference type="RefSeq" id="WP_092055799.1">
    <property type="nucleotide sequence ID" value="NZ_FOJJ01000012.1"/>
</dbReference>
<evidence type="ECO:0000256" key="5">
    <source>
        <dbReference type="ARBA" id="ARBA00023002"/>
    </source>
</evidence>
<evidence type="ECO:0000313" key="14">
    <source>
        <dbReference type="Proteomes" id="UP000317155"/>
    </source>
</evidence>
<feature type="domain" description="4Fe-4S Mo/W bis-MGD-type" evidence="11">
    <location>
        <begin position="212"/>
        <end position="268"/>
    </location>
</feature>
<reference evidence="13 14" key="1">
    <citation type="submission" date="2019-07" db="EMBL/GenBank/DDBJ databases">
        <title>Insights of Desulfuromonas acetexigens electromicrobiology.</title>
        <authorList>
            <person name="Katuri K."/>
            <person name="Sapireddy V."/>
            <person name="Shaw D.R."/>
            <person name="Saikaly P."/>
        </authorList>
    </citation>
    <scope>NUCLEOTIDE SEQUENCE [LARGE SCALE GENOMIC DNA]</scope>
    <source>
        <strain evidence="13 14">2873</strain>
    </source>
</reference>
<dbReference type="Pfam" id="PF01568">
    <property type="entry name" value="Molydop_binding"/>
    <property type="match status" value="1"/>
</dbReference>
<dbReference type="SUPFAM" id="SSF54292">
    <property type="entry name" value="2Fe-2S ferredoxin-like"/>
    <property type="match status" value="1"/>
</dbReference>
<keyword evidence="2" id="KW-0004">4Fe-4S</keyword>
<dbReference type="OrthoDB" id="9816402at2"/>
<evidence type="ECO:0000259" key="11">
    <source>
        <dbReference type="PROSITE" id="PS51669"/>
    </source>
</evidence>
<dbReference type="Gene3D" id="3.40.50.740">
    <property type="match status" value="1"/>
</dbReference>
<dbReference type="PANTHER" id="PTHR43105">
    <property type="entry name" value="RESPIRATORY NITRATE REDUCTASE"/>
    <property type="match status" value="1"/>
</dbReference>
<evidence type="ECO:0000259" key="9">
    <source>
        <dbReference type="PROSITE" id="PS51085"/>
    </source>
</evidence>
<sequence>MVTLTIDGKTATVPAGSTILEAAQQVGIRIPTLCWLQKVSPTGACRICVVEIEGVARPMTACNTPVKAGIVVTTQTEKLHAIRKQIVELLLVNHPLDCPVCDAAGECDLQNICYELNVTQQPFVAEDVNPPAINGWPLIQQVPNRCVLCEKCVKVCHETVGSSALFVNDKGDKSFIDKNLELCEFCGNCVSVCPTGTMISKTFKFKARPWELTKVPSVCTYCGSHCQVDINVKQGKVLRVTSEDGSTVNDGNLCIGGFFGHGYLDSPKRLTQPMIRQGDALAPANWDDALKLVADKLREAKGPGVAALGSARLTNEDNYLMQKFFRVAVGTNNLDSEARFGALRAFKALNGALGTVGATNTVDHLAKADAVLVFGADVTAEAPALDWKIQQACRKADGKLVVANMRKVKLTRYANTHLAYRPGSEVDLAGALAKLILEKGLADDAALGKSVGNLDDLKKSLAAVDVKKAAAATGVSEKLLNEAADYLGKGKNVAILFGGDLTRGAGAEEKVLALANLALVCGSLGSEFGGLYPLDEKGNTQGLIDMGLAADLLPGPKEYAQARGEFEKAWNASLPTQGRDAQAILEGVEKGEIKVLYLAATNPLVSFPESGRWRKALDKVECLVVQDILSSELEAFADVILPGAADVEKNGSVTSLDHQLSKLGKARNPLGEARADLDIFAALYGLLDPKAEPITLDSVIAEIKQLVPVYGNGSSCSGERCRHALRTPFAPKEKGLNFTAVKAADVPSGMQLLSGKILFHFGTTSTFAEGNLEVAAAGYIEMNDADAQSLGVKDGDTVKVTSALGSAVGKVKVDGKVQAGLLFAPYHFADVNIQQLMPAGTNLVAVSVAKA</sequence>
<dbReference type="InterPro" id="IPR050123">
    <property type="entry name" value="Prok_molybdopt-oxidoreductase"/>
</dbReference>
<dbReference type="SUPFAM" id="SSF54862">
    <property type="entry name" value="4Fe-4S ferredoxins"/>
    <property type="match status" value="1"/>
</dbReference>
<dbReference type="InterPro" id="IPR006963">
    <property type="entry name" value="Mopterin_OxRdtase_4Fe-4S_dom"/>
</dbReference>
<dbReference type="PROSITE" id="PS00198">
    <property type="entry name" value="4FE4S_FER_1"/>
    <property type="match status" value="1"/>
</dbReference>
<dbReference type="InterPro" id="IPR027467">
    <property type="entry name" value="MopterinOxRdtase_cofactor_BS"/>
</dbReference>
<dbReference type="GO" id="GO:0016020">
    <property type="term" value="C:membrane"/>
    <property type="evidence" value="ECO:0007669"/>
    <property type="project" value="InterPro"/>
</dbReference>
<evidence type="ECO:0000256" key="8">
    <source>
        <dbReference type="ARBA" id="ARBA00034078"/>
    </source>
</evidence>
<dbReference type="PANTHER" id="PTHR43105:SF9">
    <property type="entry name" value="NADPH-FE(3+) OXIDOREDUCTASE SUBUNIT ALPHA"/>
    <property type="match status" value="1"/>
</dbReference>
<dbReference type="InterPro" id="IPR017900">
    <property type="entry name" value="4Fe4S_Fe_S_CS"/>
</dbReference>
<dbReference type="InterPro" id="IPR009010">
    <property type="entry name" value="Asp_de-COase-like_dom_sf"/>
</dbReference>
<dbReference type="GO" id="GO:0008137">
    <property type="term" value="F:NADH dehydrogenase (ubiquinone) activity"/>
    <property type="evidence" value="ECO:0007669"/>
    <property type="project" value="InterPro"/>
</dbReference>
<keyword evidence="6" id="KW-0408">Iron</keyword>
<dbReference type="InterPro" id="IPR054351">
    <property type="entry name" value="NADH_UbQ_OxRdtase_ferredoxin"/>
</dbReference>
<dbReference type="GO" id="GO:0051539">
    <property type="term" value="F:4 iron, 4 sulfur cluster binding"/>
    <property type="evidence" value="ECO:0007669"/>
    <property type="project" value="UniProtKB-KW"/>
</dbReference>
<dbReference type="Gene3D" id="3.10.20.740">
    <property type="match status" value="1"/>
</dbReference>
<dbReference type="InterPro" id="IPR001041">
    <property type="entry name" value="2Fe-2S_ferredoxin-type"/>
</dbReference>
<comment type="cofactor">
    <cofactor evidence="8">
        <name>[2Fe-2S] cluster</name>
        <dbReference type="ChEBI" id="CHEBI:190135"/>
    </cofactor>
</comment>
<keyword evidence="14" id="KW-1185">Reference proteome</keyword>
<evidence type="ECO:0000256" key="4">
    <source>
        <dbReference type="ARBA" id="ARBA00022723"/>
    </source>
</evidence>
<dbReference type="GO" id="GO:0051537">
    <property type="term" value="F:2 iron, 2 sulfur cluster binding"/>
    <property type="evidence" value="ECO:0007669"/>
    <property type="project" value="UniProtKB-KW"/>
</dbReference>
<dbReference type="InterPro" id="IPR036010">
    <property type="entry name" value="2Fe-2S_ferredoxin-like_sf"/>
</dbReference>
<evidence type="ECO:0000256" key="3">
    <source>
        <dbReference type="ARBA" id="ARBA00022714"/>
    </source>
</evidence>
<comment type="caution">
    <text evidence="13">The sequence shown here is derived from an EMBL/GenBank/DDBJ whole genome shotgun (WGS) entry which is preliminary data.</text>
</comment>
<evidence type="ECO:0000256" key="6">
    <source>
        <dbReference type="ARBA" id="ARBA00023004"/>
    </source>
</evidence>
<dbReference type="PROSITE" id="PS51085">
    <property type="entry name" value="2FE2S_FER_2"/>
    <property type="match status" value="1"/>
</dbReference>
<dbReference type="CDD" id="cd00207">
    <property type="entry name" value="fer2"/>
    <property type="match status" value="1"/>
</dbReference>
<organism evidence="13 14">
    <name type="scientific">Trichloromonas acetexigens</name>
    <dbReference type="NCBI Taxonomy" id="38815"/>
    <lineage>
        <taxon>Bacteria</taxon>
        <taxon>Pseudomonadati</taxon>
        <taxon>Thermodesulfobacteriota</taxon>
        <taxon>Desulfuromonadia</taxon>
        <taxon>Desulfuromonadales</taxon>
        <taxon>Trichloromonadaceae</taxon>
        <taxon>Trichloromonas</taxon>
    </lineage>
</organism>
<evidence type="ECO:0000256" key="7">
    <source>
        <dbReference type="ARBA" id="ARBA00023014"/>
    </source>
</evidence>
<dbReference type="Proteomes" id="UP000317155">
    <property type="component" value="Unassembled WGS sequence"/>
</dbReference>
<keyword evidence="4" id="KW-0479">Metal-binding</keyword>
<feature type="domain" description="4Fe-4S ferredoxin-type" evidence="10">
    <location>
        <begin position="172"/>
        <end position="203"/>
    </location>
</feature>
<dbReference type="Gene3D" id="2.20.25.90">
    <property type="entry name" value="ADC-like domains"/>
    <property type="match status" value="1"/>
</dbReference>
<dbReference type="GO" id="GO:0046872">
    <property type="term" value="F:metal ion binding"/>
    <property type="evidence" value="ECO:0007669"/>
    <property type="project" value="UniProtKB-KW"/>
</dbReference>
<dbReference type="Gene3D" id="3.40.228.10">
    <property type="entry name" value="Dimethylsulfoxide Reductase, domain 2"/>
    <property type="match status" value="1"/>
</dbReference>
<dbReference type="Pfam" id="PF10588">
    <property type="entry name" value="NADH-G_4Fe-4S_3"/>
    <property type="match status" value="1"/>
</dbReference>
<dbReference type="PROSITE" id="PS51839">
    <property type="entry name" value="4FE4S_HC3"/>
    <property type="match status" value="1"/>
</dbReference>
<dbReference type="InterPro" id="IPR017896">
    <property type="entry name" value="4Fe4S_Fe-S-bd"/>
</dbReference>
<protein>
    <submittedName>
        <fullName evidence="13">Molybdopterin-dependent oxidoreductase</fullName>
    </submittedName>
</protein>
<dbReference type="InterPro" id="IPR006656">
    <property type="entry name" value="Mopterin_OxRdtase"/>
</dbReference>